<dbReference type="EMBL" id="CP109972">
    <property type="protein sequence ID" value="UYZ11413.1"/>
    <property type="molecule type" value="Genomic_DNA"/>
</dbReference>
<name>A0A4Z1R6F7_9HYPH</name>
<gene>
    <name evidence="1" type="ORF">CFBP5507_26685</name>
    <name evidence="2" type="ORF">CFBP5507_26755</name>
</gene>
<dbReference type="OrthoDB" id="8410084at2"/>
<evidence type="ECO:0000313" key="1">
    <source>
        <dbReference type="EMBL" id="UYZ11358.1"/>
    </source>
</evidence>
<proteinExistence type="predicted"/>
<geneLocation type="plasmid" evidence="1 3">
    <name>pTiCFBP5507</name>
</geneLocation>
<dbReference type="EMBL" id="CP109972">
    <property type="protein sequence ID" value="UYZ11358.1"/>
    <property type="molecule type" value="Genomic_DNA"/>
</dbReference>
<dbReference type="KEGG" id="asal:CFBP5507_26755"/>
<accession>A0A4Z1R6F7</accession>
<protein>
    <submittedName>
        <fullName evidence="1">Uncharacterized protein</fullName>
    </submittedName>
</protein>
<keyword evidence="1" id="KW-0614">Plasmid</keyword>
<dbReference type="KEGG" id="asal:CFBP5507_26685"/>
<dbReference type="AlphaFoldDB" id="A0A4Z1R6F7"/>
<organism evidence="1 3">
    <name type="scientific">Agrobacterium salinitolerans</name>
    <dbReference type="NCBI Taxonomy" id="1183413"/>
    <lineage>
        <taxon>Bacteria</taxon>
        <taxon>Pseudomonadati</taxon>
        <taxon>Pseudomonadota</taxon>
        <taxon>Alphaproteobacteria</taxon>
        <taxon>Hyphomicrobiales</taxon>
        <taxon>Rhizobiaceae</taxon>
        <taxon>Rhizobium/Agrobacterium group</taxon>
        <taxon>Agrobacterium</taxon>
    </lineage>
</organism>
<dbReference type="Proteomes" id="UP000298735">
    <property type="component" value="Plasmid pTiCFBP5507"/>
</dbReference>
<reference evidence="1" key="1">
    <citation type="submission" date="2022-10" db="EMBL/GenBank/DDBJ databases">
        <title>Complete genome sequence of Agrobacterium salinitolerans CFBP5507.</title>
        <authorList>
            <person name="Tchabashvili S."/>
            <person name="Yen H.-C."/>
            <person name="Haryono M."/>
            <person name="Lin Y.-C."/>
            <person name="Lai E.-M."/>
            <person name="Kuo C.-H."/>
        </authorList>
    </citation>
    <scope>NUCLEOTIDE SEQUENCE</scope>
    <source>
        <strain evidence="1">CFBP5507</strain>
        <plasmid evidence="1">pTiCFBP5507</plasmid>
    </source>
</reference>
<evidence type="ECO:0000313" key="3">
    <source>
        <dbReference type="Proteomes" id="UP000298735"/>
    </source>
</evidence>
<evidence type="ECO:0000313" key="2">
    <source>
        <dbReference type="EMBL" id="UYZ11413.1"/>
    </source>
</evidence>
<dbReference type="RefSeq" id="WP_012654854.1">
    <property type="nucleotide sequence ID" value="NZ_CP109972.1"/>
</dbReference>
<sequence>MITFPWKAPCDLGLWRWPKEEQDALRALFCRVALNWFDGGDPVPFERVMGKTGRDMDTYVSECIVEALLMLRVDPFDLFAWLARVNTTRARDVLVGLATRGHLVDEGVYYVLDDGAYEPVLRNAIRALDRLSLNALHRIATDEWLVRLWEWAEREDRVLARDIEDTEPLRTTRAVRLMATERQRDRATIKAALA</sequence>